<comment type="caution">
    <text evidence="9">The sequence shown here is derived from an EMBL/GenBank/DDBJ whole genome shotgun (WGS) entry which is preliminary data.</text>
</comment>
<reference evidence="9" key="1">
    <citation type="submission" date="2020-11" db="EMBL/GenBank/DDBJ databases">
        <authorList>
            <consortium name="DOE Joint Genome Institute"/>
            <person name="Ahrendt S."/>
            <person name="Riley R."/>
            <person name="Andreopoulos W."/>
            <person name="Labutti K."/>
            <person name="Pangilinan J."/>
            <person name="Ruiz-Duenas F.J."/>
            <person name="Barrasa J.M."/>
            <person name="Sanchez-Garcia M."/>
            <person name="Camarero S."/>
            <person name="Miyauchi S."/>
            <person name="Serrano A."/>
            <person name="Linde D."/>
            <person name="Babiker R."/>
            <person name="Drula E."/>
            <person name="Ayuso-Fernandez I."/>
            <person name="Pacheco R."/>
            <person name="Padilla G."/>
            <person name="Ferreira P."/>
            <person name="Barriuso J."/>
            <person name="Kellner H."/>
            <person name="Castanera R."/>
            <person name="Alfaro M."/>
            <person name="Ramirez L."/>
            <person name="Pisabarro A.G."/>
            <person name="Kuo A."/>
            <person name="Tritt A."/>
            <person name="Lipzen A."/>
            <person name="He G."/>
            <person name="Yan M."/>
            <person name="Ng V."/>
            <person name="Cullen D."/>
            <person name="Martin F."/>
            <person name="Rosso M.-N."/>
            <person name="Henrissat B."/>
            <person name="Hibbett D."/>
            <person name="Martinez A.T."/>
            <person name="Grigoriev I.V."/>
        </authorList>
    </citation>
    <scope>NUCLEOTIDE SEQUENCE</scope>
    <source>
        <strain evidence="9">CBS 506.95</strain>
    </source>
</reference>
<evidence type="ECO:0000256" key="3">
    <source>
        <dbReference type="ARBA" id="ARBA00022490"/>
    </source>
</evidence>
<dbReference type="Pfam" id="PF17681">
    <property type="entry name" value="GCP_N_terminal"/>
    <property type="match status" value="1"/>
</dbReference>
<dbReference type="GO" id="GO:0043015">
    <property type="term" value="F:gamma-tubulin binding"/>
    <property type="evidence" value="ECO:0007669"/>
    <property type="project" value="InterPro"/>
</dbReference>
<protein>
    <submittedName>
        <fullName evidence="9">Spc98 family-domain-containing protein</fullName>
    </submittedName>
</protein>
<dbReference type="Proteomes" id="UP000807306">
    <property type="component" value="Unassembled WGS sequence"/>
</dbReference>
<dbReference type="GO" id="GO:0051225">
    <property type="term" value="P:spindle assembly"/>
    <property type="evidence" value="ECO:0007669"/>
    <property type="project" value="TreeGrafter"/>
</dbReference>
<dbReference type="InterPro" id="IPR059169">
    <property type="entry name" value="GCP5_N_ext"/>
</dbReference>
<feature type="compositionally biased region" description="Basic and acidic residues" evidence="6">
    <location>
        <begin position="281"/>
        <end position="290"/>
    </location>
</feature>
<dbReference type="CDD" id="cd22572">
    <property type="entry name" value="GCP5_NTD"/>
    <property type="match status" value="1"/>
</dbReference>
<dbReference type="GO" id="GO:0000930">
    <property type="term" value="C:gamma-tubulin complex"/>
    <property type="evidence" value="ECO:0007669"/>
    <property type="project" value="TreeGrafter"/>
</dbReference>
<evidence type="ECO:0000259" key="8">
    <source>
        <dbReference type="Pfam" id="PF17681"/>
    </source>
</evidence>
<comment type="similarity">
    <text evidence="2">Belongs to the TUBGCP family.</text>
</comment>
<evidence type="ECO:0000259" key="7">
    <source>
        <dbReference type="Pfam" id="PF04130"/>
    </source>
</evidence>
<evidence type="ECO:0000256" key="1">
    <source>
        <dbReference type="ARBA" id="ARBA00004245"/>
    </source>
</evidence>
<evidence type="ECO:0000256" key="5">
    <source>
        <dbReference type="ARBA" id="ARBA00023212"/>
    </source>
</evidence>
<feature type="compositionally biased region" description="Polar residues" evidence="6">
    <location>
        <begin position="32"/>
        <end position="63"/>
    </location>
</feature>
<evidence type="ECO:0000256" key="4">
    <source>
        <dbReference type="ARBA" id="ARBA00022701"/>
    </source>
</evidence>
<dbReference type="Gene3D" id="1.20.120.1900">
    <property type="entry name" value="Gamma-tubulin complex, C-terminal domain"/>
    <property type="match status" value="1"/>
</dbReference>
<proteinExistence type="inferred from homology"/>
<feature type="domain" description="Gamma tubulin complex component C-terminal" evidence="7">
    <location>
        <begin position="781"/>
        <end position="1050"/>
    </location>
</feature>
<evidence type="ECO:0000256" key="2">
    <source>
        <dbReference type="ARBA" id="ARBA00010337"/>
    </source>
</evidence>
<feature type="compositionally biased region" description="Low complexity" evidence="6">
    <location>
        <begin position="19"/>
        <end position="31"/>
    </location>
</feature>
<feature type="region of interest" description="Disordered" evidence="6">
    <location>
        <begin position="239"/>
        <end position="307"/>
    </location>
</feature>
<dbReference type="GO" id="GO:0051011">
    <property type="term" value="F:microtubule minus-end binding"/>
    <property type="evidence" value="ECO:0007669"/>
    <property type="project" value="TreeGrafter"/>
</dbReference>
<name>A0A9P6ESJ7_9AGAR</name>
<sequence>MSLPSSSSSLSVKTQGLTRPPSGLSSRPPSRNTARTPTNAQRPTSSLSVNRPGSSASTRPQSRFSHRPNSRHARSRLVPICQALVTLITGLKEEGIDEDAGGEIFQEKVEYAVRSLETTTINKAAAGVDLSVIDRHIRGLALKARINSQDPLSKALESSYKSLKAHIEQQETDLDQDIKTAHIPDHLQLLLALSQTPTDVTIEKAKIYLEAVVNPPPPPPNLTWADILAEEPFEGEHWEGIFPAPQKDSPTDEWDSTPSLSPLNSDDLALDDEDDSFSSHSYEKQQHNYTEEDPDDTHDNTTGNNVVPYSFEHRRQFEELQSRQYWRDDWQTDVVLNTQFNIGDPSTLGPTLNRVLVESRGSQDAQALLGPERYINEDDMVREILMALRGNRNIVLAWREGAFTTVPNTPRLVHFSLASQESIISSLGKIATTVEHLRRFASTILNISIAPVSSAPQLKKMGITRTCEAFADAVSNTVRGLEAWCSAREEAMCRAYSGFEEEPLVVSLLNTEKSLHDQYAASFDVLLDIVRTVFEDKPQQDPDTVGLESGPAATTLGQKNPAGLMAFLLDTLFSNVQRHLERGETTTSDALMSVFVRTAEPIWSMLGGWLKHGMGLGLGVGTGGIAGATDELDDEFFIESSGVGIGMMGLGLLDPEFWQEGYVRREVAWSGDDKFGSTRERKATPLFLEHVAELVLRTGKAVGLLRALDGLRKDSGLKKWESFAQLVSLKDTVTMAQGKNNTGLFSVSVDTLSRLIHDELLPHCEFIGAKLVKVLIDDCMLWKHLRAIEDIFLMRKGDAMSNFVDVVFTKMDTHQSWSDFHFLNTAFGDVVDSTAEADKTGWVNVSLVRFSYRGNKEKERSVKRTIKAIDGLVLEYAVPFPLIYIFQPRTIQGYNEIFVFLLQIRRAKSVLERILVRDERGRGKKLKEELKVFYAMRSRLSWFINTLLNFLTTYVLHAEVLRFHLGFEQMCSLDDMIQFHDDHLEKIRGRCLLKPNTSALHRAIIAILDMCLQFSEGFVTFAGDSTATLDLSRQSIIMKRHRSKRQRRQRRNVIGFSQFTEELEEDESSDEEDKDDLDTSVSFDELSGSGIGTSVNSADENPFVRVEKLSLELDGLVKFLRRGVESLAGGTSEAAAAFGVLAFALEDWDI</sequence>
<feature type="compositionally biased region" description="Basic residues" evidence="6">
    <location>
        <begin position="64"/>
        <end position="73"/>
    </location>
</feature>
<accession>A0A9P6ESJ7</accession>
<dbReference type="PANTHER" id="PTHR19302:SF33">
    <property type="entry name" value="GAMMA-TUBULIN COMPLEX COMPONENT 5"/>
    <property type="match status" value="1"/>
</dbReference>
<keyword evidence="3" id="KW-0963">Cytoplasm</keyword>
<dbReference type="GO" id="GO:0000278">
    <property type="term" value="P:mitotic cell cycle"/>
    <property type="evidence" value="ECO:0007669"/>
    <property type="project" value="TreeGrafter"/>
</dbReference>
<dbReference type="Pfam" id="PF04130">
    <property type="entry name" value="GCP_C_terminal"/>
    <property type="match status" value="1"/>
</dbReference>
<keyword evidence="10" id="KW-1185">Reference proteome</keyword>
<dbReference type="GO" id="GO:0007020">
    <property type="term" value="P:microtubule nucleation"/>
    <property type="evidence" value="ECO:0007669"/>
    <property type="project" value="InterPro"/>
</dbReference>
<dbReference type="InterPro" id="IPR040457">
    <property type="entry name" value="GCP_C"/>
</dbReference>
<keyword evidence="4" id="KW-0493">Microtubule</keyword>
<dbReference type="PANTHER" id="PTHR19302">
    <property type="entry name" value="GAMMA TUBULIN COMPLEX PROTEIN"/>
    <property type="match status" value="1"/>
</dbReference>
<dbReference type="EMBL" id="MU157825">
    <property type="protein sequence ID" value="KAF9534615.1"/>
    <property type="molecule type" value="Genomic_DNA"/>
</dbReference>
<dbReference type="GO" id="GO:0031122">
    <property type="term" value="P:cytoplasmic microtubule organization"/>
    <property type="evidence" value="ECO:0007669"/>
    <property type="project" value="TreeGrafter"/>
</dbReference>
<dbReference type="GO" id="GO:0051321">
    <property type="term" value="P:meiotic cell cycle"/>
    <property type="evidence" value="ECO:0007669"/>
    <property type="project" value="TreeGrafter"/>
</dbReference>
<dbReference type="InterPro" id="IPR007259">
    <property type="entry name" value="GCP"/>
</dbReference>
<feature type="region of interest" description="Disordered" evidence="6">
    <location>
        <begin position="1"/>
        <end position="73"/>
    </location>
</feature>
<dbReference type="GO" id="GO:0005874">
    <property type="term" value="C:microtubule"/>
    <property type="evidence" value="ECO:0007669"/>
    <property type="project" value="UniProtKB-KW"/>
</dbReference>
<evidence type="ECO:0000313" key="9">
    <source>
        <dbReference type="EMBL" id="KAF9534615.1"/>
    </source>
</evidence>
<feature type="domain" description="Gamma tubulin complex component protein N-terminal" evidence="8">
    <location>
        <begin position="381"/>
        <end position="722"/>
    </location>
</feature>
<dbReference type="InterPro" id="IPR042241">
    <property type="entry name" value="GCP_C_sf"/>
</dbReference>
<dbReference type="OrthoDB" id="66546at2759"/>
<comment type="subcellular location">
    <subcellularLocation>
        <location evidence="1">Cytoplasm</location>
        <location evidence="1">Cytoskeleton</location>
    </subcellularLocation>
</comment>
<gene>
    <name evidence="9" type="ORF">CPB83DRAFT_901591</name>
</gene>
<organism evidence="9 10">
    <name type="scientific">Crepidotus variabilis</name>
    <dbReference type="NCBI Taxonomy" id="179855"/>
    <lineage>
        <taxon>Eukaryota</taxon>
        <taxon>Fungi</taxon>
        <taxon>Dikarya</taxon>
        <taxon>Basidiomycota</taxon>
        <taxon>Agaricomycotina</taxon>
        <taxon>Agaricomycetes</taxon>
        <taxon>Agaricomycetidae</taxon>
        <taxon>Agaricales</taxon>
        <taxon>Agaricineae</taxon>
        <taxon>Crepidotaceae</taxon>
        <taxon>Crepidotus</taxon>
    </lineage>
</organism>
<feature type="compositionally biased region" description="Low complexity" evidence="6">
    <location>
        <begin position="1"/>
        <end position="11"/>
    </location>
</feature>
<dbReference type="GO" id="GO:0000922">
    <property type="term" value="C:spindle pole"/>
    <property type="evidence" value="ECO:0007669"/>
    <property type="project" value="InterPro"/>
</dbReference>
<dbReference type="AlphaFoldDB" id="A0A9P6ESJ7"/>
<dbReference type="GO" id="GO:0005816">
    <property type="term" value="C:spindle pole body"/>
    <property type="evidence" value="ECO:0007669"/>
    <property type="project" value="UniProtKB-ARBA"/>
</dbReference>
<keyword evidence="5" id="KW-0206">Cytoskeleton</keyword>
<evidence type="ECO:0000256" key="6">
    <source>
        <dbReference type="SAM" id="MobiDB-lite"/>
    </source>
</evidence>
<dbReference type="InterPro" id="IPR041470">
    <property type="entry name" value="GCP_N"/>
</dbReference>
<evidence type="ECO:0000313" key="10">
    <source>
        <dbReference type="Proteomes" id="UP000807306"/>
    </source>
</evidence>